<organism evidence="1">
    <name type="scientific">marine sediment metagenome</name>
    <dbReference type="NCBI Taxonomy" id="412755"/>
    <lineage>
        <taxon>unclassified sequences</taxon>
        <taxon>metagenomes</taxon>
        <taxon>ecological metagenomes</taxon>
    </lineage>
</organism>
<gene>
    <name evidence="1" type="ORF">S01H1_47727</name>
</gene>
<dbReference type="EMBL" id="BARS01030610">
    <property type="protein sequence ID" value="GAG23812.1"/>
    <property type="molecule type" value="Genomic_DNA"/>
</dbReference>
<proteinExistence type="predicted"/>
<sequence>MDVRLTWKHALLAVLLAGALVWLVTWLSHRNSQQLVIDAERQAQIVELEDANADLAVEAERAHDDADGEREYREQSQAGLDRAQEAIRIMQVRGLRKAVTVTGCVEERDALRLQNDGLILHNESLFSETLALRREIVLQRRIIENHEERDLIKDRRYDSLKRTQKQQRRKNIWTAVGTNLGSFTIGIGIGRVSS</sequence>
<comment type="caution">
    <text evidence="1">The sequence shown here is derived from an EMBL/GenBank/DDBJ whole genome shotgun (WGS) entry which is preliminary data.</text>
</comment>
<protein>
    <submittedName>
        <fullName evidence="1">Uncharacterized protein</fullName>
    </submittedName>
</protein>
<name>X0WKQ3_9ZZZZ</name>
<evidence type="ECO:0000313" key="1">
    <source>
        <dbReference type="EMBL" id="GAG23812.1"/>
    </source>
</evidence>
<dbReference type="AlphaFoldDB" id="X0WKQ3"/>
<accession>X0WKQ3</accession>
<reference evidence="1" key="1">
    <citation type="journal article" date="2014" name="Front. Microbiol.">
        <title>High frequency of phylogenetically diverse reductive dehalogenase-homologous genes in deep subseafloor sedimentary metagenomes.</title>
        <authorList>
            <person name="Kawai M."/>
            <person name="Futagami T."/>
            <person name="Toyoda A."/>
            <person name="Takaki Y."/>
            <person name="Nishi S."/>
            <person name="Hori S."/>
            <person name="Arai W."/>
            <person name="Tsubouchi T."/>
            <person name="Morono Y."/>
            <person name="Uchiyama I."/>
            <person name="Ito T."/>
            <person name="Fujiyama A."/>
            <person name="Inagaki F."/>
            <person name="Takami H."/>
        </authorList>
    </citation>
    <scope>NUCLEOTIDE SEQUENCE</scope>
    <source>
        <strain evidence="1">Expedition CK06-06</strain>
    </source>
</reference>